<dbReference type="Pfam" id="PF00026">
    <property type="entry name" value="Asp"/>
    <property type="match status" value="1"/>
</dbReference>
<feature type="disulfide bond" evidence="13">
    <location>
        <begin position="323"/>
        <end position="369"/>
    </location>
</feature>
<proteinExistence type="inferred from homology"/>
<dbReference type="PRINTS" id="PR00792">
    <property type="entry name" value="PEPSIN"/>
</dbReference>
<keyword evidence="15" id="KW-1133">Transmembrane helix</keyword>
<dbReference type="InterPro" id="IPR001461">
    <property type="entry name" value="Aspartic_peptidase_A1"/>
</dbReference>
<dbReference type="Proteomes" id="UP001305414">
    <property type="component" value="Unassembled WGS sequence"/>
</dbReference>
<dbReference type="SUPFAM" id="SSF50630">
    <property type="entry name" value="Acid proteases"/>
    <property type="match status" value="1"/>
</dbReference>
<reference evidence="17 18" key="1">
    <citation type="submission" date="2023-10" db="EMBL/GenBank/DDBJ databases">
        <title>Draft genome sequence of Xylaria bambusicola isolate GMP-LS, the root and basal stem rot pathogen of sugarcane in Indonesia.</title>
        <authorList>
            <person name="Selvaraj P."/>
            <person name="Muralishankar V."/>
            <person name="Muruganantham S."/>
            <person name="Sp S."/>
            <person name="Haryani S."/>
            <person name="Lau K.J.X."/>
            <person name="Naqvi N.I."/>
        </authorList>
    </citation>
    <scope>NUCLEOTIDE SEQUENCE [LARGE SCALE GENOMIC DNA]</scope>
    <source>
        <strain evidence="17">GMP-LS</strain>
    </source>
</reference>
<evidence type="ECO:0000256" key="8">
    <source>
        <dbReference type="ARBA" id="ARBA00023136"/>
    </source>
</evidence>
<keyword evidence="5" id="KW-0732">Signal</keyword>
<dbReference type="PROSITE" id="PS00141">
    <property type="entry name" value="ASP_PROTEASE"/>
    <property type="match status" value="1"/>
</dbReference>
<dbReference type="GO" id="GO:0006508">
    <property type="term" value="P:proteolysis"/>
    <property type="evidence" value="ECO:0007669"/>
    <property type="project" value="UniProtKB-KW"/>
</dbReference>
<comment type="subcellular location">
    <subcellularLocation>
        <location evidence="1">Cell membrane</location>
    </subcellularLocation>
</comment>
<comment type="similarity">
    <text evidence="2 14">Belongs to the peptidase A1 family.</text>
</comment>
<evidence type="ECO:0000256" key="6">
    <source>
        <dbReference type="ARBA" id="ARBA00022750"/>
    </source>
</evidence>
<dbReference type="GO" id="GO:0005886">
    <property type="term" value="C:plasma membrane"/>
    <property type="evidence" value="ECO:0007669"/>
    <property type="project" value="UniProtKB-SubCell"/>
</dbReference>
<keyword evidence="13" id="KW-1015">Disulfide bond</keyword>
<keyword evidence="8 15" id="KW-0472">Membrane</keyword>
<evidence type="ECO:0000256" key="4">
    <source>
        <dbReference type="ARBA" id="ARBA00022670"/>
    </source>
</evidence>
<dbReference type="EMBL" id="JAWHQM010000012">
    <property type="protein sequence ID" value="KAK5629693.1"/>
    <property type="molecule type" value="Genomic_DNA"/>
</dbReference>
<dbReference type="PANTHER" id="PTHR47966:SF65">
    <property type="entry name" value="ASPARTIC-TYPE ENDOPEPTIDASE"/>
    <property type="match status" value="1"/>
</dbReference>
<protein>
    <recommendedName>
        <fullName evidence="11">Probable aspartic-type endopeptidase OPSB</fullName>
    </recommendedName>
    <alternativeName>
        <fullName evidence="10">Probable aspartic-type endopeptidase opsB</fullName>
    </alternativeName>
</protein>
<keyword evidence="18" id="KW-1185">Reference proteome</keyword>
<evidence type="ECO:0000259" key="16">
    <source>
        <dbReference type="PROSITE" id="PS51767"/>
    </source>
</evidence>
<dbReference type="FunFam" id="2.40.70.10:FF:000068">
    <property type="entry name" value="Aspartic-type endopeptidase (OpsB)"/>
    <property type="match status" value="1"/>
</dbReference>
<dbReference type="PROSITE" id="PS51767">
    <property type="entry name" value="PEPTIDASE_A1"/>
    <property type="match status" value="1"/>
</dbReference>
<evidence type="ECO:0000256" key="2">
    <source>
        <dbReference type="ARBA" id="ARBA00007447"/>
    </source>
</evidence>
<feature type="active site" evidence="12">
    <location>
        <position position="95"/>
    </location>
</feature>
<evidence type="ECO:0000256" key="12">
    <source>
        <dbReference type="PIRSR" id="PIRSR601461-1"/>
    </source>
</evidence>
<dbReference type="PANTHER" id="PTHR47966">
    <property type="entry name" value="BETA-SITE APP-CLEAVING ENZYME, ISOFORM A-RELATED"/>
    <property type="match status" value="1"/>
</dbReference>
<evidence type="ECO:0000256" key="14">
    <source>
        <dbReference type="RuleBase" id="RU000454"/>
    </source>
</evidence>
<dbReference type="AlphaFoldDB" id="A0AAN7Z818"/>
<feature type="active site" evidence="12">
    <location>
        <position position="288"/>
    </location>
</feature>
<dbReference type="InterPro" id="IPR033121">
    <property type="entry name" value="PEPTIDASE_A1"/>
</dbReference>
<gene>
    <name evidence="17" type="ORF">RRF57_005408</name>
</gene>
<keyword evidence="15" id="KW-0812">Transmembrane</keyword>
<keyword evidence="6 14" id="KW-0064">Aspartyl protease</keyword>
<dbReference type="InterPro" id="IPR001969">
    <property type="entry name" value="Aspartic_peptidase_AS"/>
</dbReference>
<keyword evidence="9" id="KW-0325">Glycoprotein</keyword>
<keyword evidence="7 14" id="KW-0378">Hydrolase</keyword>
<evidence type="ECO:0000256" key="3">
    <source>
        <dbReference type="ARBA" id="ARBA00022475"/>
    </source>
</evidence>
<dbReference type="GO" id="GO:0004190">
    <property type="term" value="F:aspartic-type endopeptidase activity"/>
    <property type="evidence" value="ECO:0007669"/>
    <property type="project" value="UniProtKB-KW"/>
</dbReference>
<dbReference type="CDD" id="cd05474">
    <property type="entry name" value="SAP_like"/>
    <property type="match status" value="1"/>
</dbReference>
<name>A0AAN7Z818_9PEZI</name>
<evidence type="ECO:0000256" key="7">
    <source>
        <dbReference type="ARBA" id="ARBA00022801"/>
    </source>
</evidence>
<evidence type="ECO:0000256" key="13">
    <source>
        <dbReference type="PIRSR" id="PIRSR601461-2"/>
    </source>
</evidence>
<keyword evidence="3" id="KW-1003">Cell membrane</keyword>
<sequence>MRTRQLCALVAGSAYFSTIASARNVPSNIGQPLLSPQRKVVSLSTERRSISDPVLRDRLRRRANTAEAALDNEETLYFVNATIGTPAQSVRLHIDTGSSDLWVNTPESSLCTQRTDPCAFAGSYVANESSTYEFVGDWFNISYVDGSGASGDYVSDTITIGSSTLDRLQFGIGYTSSSSQGILGIGYASNEVQVGRAGKDPYDNLPVALVSAGQISRNTYSLWLNDLDASRGSILFGGIDTEQYTGPLYTLPIQANGGVYSEFLITLTALKLGQETIAEDQALAVLLDSGSSLTYLPDEFVETIFERVNARYDSEAGAAYVPCALENNSTTLDFTFSSPTISVQMGELVLDLVTSSGRRPRFTNGEEACLFGIAPAGEGTNVLGDTFLRSAYVVYDIDNNQISLAQTKFNATASDVREIPAGTDLPGATVVSNSVAATSGVIRGGGGGGAGVDSGAAVLAASLSTYALVLLCLGFTTFATLH</sequence>
<feature type="transmembrane region" description="Helical" evidence="15">
    <location>
        <begin position="463"/>
        <end position="481"/>
    </location>
</feature>
<keyword evidence="4 14" id="KW-0645">Protease</keyword>
<feature type="domain" description="Peptidase A1" evidence="16">
    <location>
        <begin position="77"/>
        <end position="405"/>
    </location>
</feature>
<dbReference type="InterPro" id="IPR033876">
    <property type="entry name" value="SAP-like"/>
</dbReference>
<dbReference type="InterPro" id="IPR021109">
    <property type="entry name" value="Peptidase_aspartic_dom_sf"/>
</dbReference>
<evidence type="ECO:0000313" key="18">
    <source>
        <dbReference type="Proteomes" id="UP001305414"/>
    </source>
</evidence>
<evidence type="ECO:0000256" key="15">
    <source>
        <dbReference type="SAM" id="Phobius"/>
    </source>
</evidence>
<evidence type="ECO:0000256" key="1">
    <source>
        <dbReference type="ARBA" id="ARBA00004236"/>
    </source>
</evidence>
<evidence type="ECO:0000313" key="17">
    <source>
        <dbReference type="EMBL" id="KAK5629693.1"/>
    </source>
</evidence>
<organism evidence="17 18">
    <name type="scientific">Xylaria bambusicola</name>
    <dbReference type="NCBI Taxonomy" id="326684"/>
    <lineage>
        <taxon>Eukaryota</taxon>
        <taxon>Fungi</taxon>
        <taxon>Dikarya</taxon>
        <taxon>Ascomycota</taxon>
        <taxon>Pezizomycotina</taxon>
        <taxon>Sordariomycetes</taxon>
        <taxon>Xylariomycetidae</taxon>
        <taxon>Xylariales</taxon>
        <taxon>Xylariaceae</taxon>
        <taxon>Xylaria</taxon>
    </lineage>
</organism>
<accession>A0AAN7Z818</accession>
<comment type="caution">
    <text evidence="17">The sequence shown here is derived from an EMBL/GenBank/DDBJ whole genome shotgun (WGS) entry which is preliminary data.</text>
</comment>
<dbReference type="Gene3D" id="2.40.70.10">
    <property type="entry name" value="Acid Proteases"/>
    <property type="match status" value="2"/>
</dbReference>
<evidence type="ECO:0000256" key="9">
    <source>
        <dbReference type="ARBA" id="ARBA00023180"/>
    </source>
</evidence>
<evidence type="ECO:0000256" key="11">
    <source>
        <dbReference type="ARBA" id="ARBA00068059"/>
    </source>
</evidence>
<dbReference type="FunFam" id="2.40.70.10:FF:000011">
    <property type="entry name" value="Aspartic protease"/>
    <property type="match status" value="1"/>
</dbReference>
<evidence type="ECO:0000256" key="10">
    <source>
        <dbReference type="ARBA" id="ARBA00067536"/>
    </source>
</evidence>
<evidence type="ECO:0000256" key="5">
    <source>
        <dbReference type="ARBA" id="ARBA00022729"/>
    </source>
</evidence>